<evidence type="ECO:0000313" key="19">
    <source>
        <dbReference type="Proteomes" id="UP000438429"/>
    </source>
</evidence>
<keyword evidence="11" id="KW-0256">Endoplasmic reticulum</keyword>
<evidence type="ECO:0000256" key="11">
    <source>
        <dbReference type="ARBA" id="ARBA00022824"/>
    </source>
</evidence>
<organism evidence="18 19">
    <name type="scientific">Scophthalmus maximus</name>
    <name type="common">Turbot</name>
    <name type="synonym">Psetta maxima</name>
    <dbReference type="NCBI Taxonomy" id="52904"/>
    <lineage>
        <taxon>Eukaryota</taxon>
        <taxon>Metazoa</taxon>
        <taxon>Chordata</taxon>
        <taxon>Craniata</taxon>
        <taxon>Vertebrata</taxon>
        <taxon>Euteleostomi</taxon>
        <taxon>Actinopterygii</taxon>
        <taxon>Neopterygii</taxon>
        <taxon>Teleostei</taxon>
        <taxon>Neoteleostei</taxon>
        <taxon>Acanthomorphata</taxon>
        <taxon>Carangaria</taxon>
        <taxon>Pleuronectiformes</taxon>
        <taxon>Pleuronectoidei</taxon>
        <taxon>Scophthalmidae</taxon>
        <taxon>Scophthalmus</taxon>
    </lineage>
</organism>
<feature type="domain" description="EF-hand" evidence="17">
    <location>
        <begin position="65"/>
        <end position="92"/>
    </location>
</feature>
<evidence type="ECO:0000256" key="13">
    <source>
        <dbReference type="ARBA" id="ARBA00022951"/>
    </source>
</evidence>
<evidence type="ECO:0000313" key="18">
    <source>
        <dbReference type="EMBL" id="KAF0028673.1"/>
    </source>
</evidence>
<keyword evidence="8" id="KW-0479">Metal-binding</keyword>
<evidence type="ECO:0000259" key="17">
    <source>
        <dbReference type="PROSITE" id="PS50222"/>
    </source>
</evidence>
<dbReference type="GO" id="GO:0005789">
    <property type="term" value="C:endoplasmic reticulum membrane"/>
    <property type="evidence" value="ECO:0007669"/>
    <property type="project" value="UniProtKB-SubCell"/>
</dbReference>
<evidence type="ECO:0000256" key="6">
    <source>
        <dbReference type="ARBA" id="ARBA00006431"/>
    </source>
</evidence>
<keyword evidence="12" id="KW-0106">Calcium</keyword>
<comment type="caution">
    <text evidence="18">The sequence shown here is derived from an EMBL/GenBank/DDBJ whole genome shotgun (WGS) entry which is preliminary data.</text>
</comment>
<dbReference type="GO" id="GO:0005576">
    <property type="term" value="C:extracellular region"/>
    <property type="evidence" value="ECO:0007669"/>
    <property type="project" value="UniProtKB-SubCell"/>
</dbReference>
<dbReference type="GO" id="GO:0005509">
    <property type="term" value="F:calcium ion binding"/>
    <property type="evidence" value="ECO:0007669"/>
    <property type="project" value="InterPro"/>
</dbReference>
<dbReference type="Gene3D" id="1.10.238.10">
    <property type="entry name" value="EF-hand"/>
    <property type="match status" value="1"/>
</dbReference>
<keyword evidence="15" id="KW-0472">Membrane</keyword>
<name>A0A6A4S2U3_SCOMX</name>
<dbReference type="GO" id="GO:0033018">
    <property type="term" value="C:sarcoplasmic reticulum lumen"/>
    <property type="evidence" value="ECO:0007669"/>
    <property type="project" value="UniProtKB-SubCell"/>
</dbReference>
<evidence type="ECO:0000256" key="4">
    <source>
        <dbReference type="ARBA" id="ARBA00004586"/>
    </source>
</evidence>
<dbReference type="SUPFAM" id="SSF47473">
    <property type="entry name" value="EF-hand"/>
    <property type="match status" value="1"/>
</dbReference>
<keyword evidence="7" id="KW-0964">Secreted</keyword>
<proteinExistence type="inferred from homology"/>
<evidence type="ECO:0000256" key="14">
    <source>
        <dbReference type="ARBA" id="ARBA00023034"/>
    </source>
</evidence>
<evidence type="ECO:0000256" key="2">
    <source>
        <dbReference type="ARBA" id="ARBA00004555"/>
    </source>
</evidence>
<gene>
    <name evidence="18" type="ORF">F2P81_017778</name>
</gene>
<evidence type="ECO:0000256" key="5">
    <source>
        <dbReference type="ARBA" id="ARBA00004613"/>
    </source>
</evidence>
<dbReference type="EMBL" id="VEVO01000016">
    <property type="protein sequence ID" value="KAF0028673.1"/>
    <property type="molecule type" value="Genomic_DNA"/>
</dbReference>
<protein>
    <recommendedName>
        <fullName evidence="17">EF-hand domain-containing protein</fullName>
    </recommendedName>
</protein>
<dbReference type="Proteomes" id="UP000438429">
    <property type="component" value="Unassembled WGS sequence"/>
</dbReference>
<dbReference type="PROSITE" id="PS50222">
    <property type="entry name" value="EF_HAND_2"/>
    <property type="match status" value="1"/>
</dbReference>
<dbReference type="InterPro" id="IPR018247">
    <property type="entry name" value="EF_Hand_1_Ca_BS"/>
</dbReference>
<accession>A0A6A4S2U3</accession>
<comment type="similarity">
    <text evidence="6">Belongs to the CREC family.</text>
</comment>
<evidence type="ECO:0000256" key="9">
    <source>
        <dbReference type="ARBA" id="ARBA00022729"/>
    </source>
</evidence>
<dbReference type="PROSITE" id="PS00018">
    <property type="entry name" value="EF_HAND_1"/>
    <property type="match status" value="1"/>
</dbReference>
<evidence type="ECO:0000256" key="8">
    <source>
        <dbReference type="ARBA" id="ARBA00022723"/>
    </source>
</evidence>
<sequence>MRPSTNEKRVRNWTNQIWRINSGCTGLAQNGNCPAGQSERCSVRGEIRDGEEDWRRQTLTGDSIIVDNIDSNKDGFITEDELKVMIRDAQKKHTSKQVERQWNDSDVNNDSLIGWYRFKNVTYEHMQDVVVQVICPSAEDNVKDPDWVETERQQFSELRDKDKDGKMDRQETMEWILPSDSIHAEFGAKHLLSEFDTN</sequence>
<dbReference type="AlphaFoldDB" id="A0A6A4S2U3"/>
<keyword evidence="10" id="KW-0677">Repeat</keyword>
<dbReference type="InterPro" id="IPR002048">
    <property type="entry name" value="EF_hand_dom"/>
</dbReference>
<dbReference type="GO" id="GO:0042470">
    <property type="term" value="C:melanosome"/>
    <property type="evidence" value="ECO:0007669"/>
    <property type="project" value="UniProtKB-SubCell"/>
</dbReference>
<evidence type="ECO:0000256" key="1">
    <source>
        <dbReference type="ARBA" id="ARBA00004223"/>
    </source>
</evidence>
<evidence type="ECO:0000256" key="7">
    <source>
        <dbReference type="ARBA" id="ARBA00022525"/>
    </source>
</evidence>
<dbReference type="PANTHER" id="PTHR10827:SF76">
    <property type="entry name" value="CALUMENIN"/>
    <property type="match status" value="1"/>
</dbReference>
<evidence type="ECO:0000256" key="12">
    <source>
        <dbReference type="ARBA" id="ARBA00022837"/>
    </source>
</evidence>
<evidence type="ECO:0000256" key="10">
    <source>
        <dbReference type="ARBA" id="ARBA00022737"/>
    </source>
</evidence>
<dbReference type="GO" id="GO:0005794">
    <property type="term" value="C:Golgi apparatus"/>
    <property type="evidence" value="ECO:0007669"/>
    <property type="project" value="UniProtKB-SubCell"/>
</dbReference>
<keyword evidence="13" id="KW-0703">Sarcoplasmic reticulum</keyword>
<keyword evidence="14" id="KW-0333">Golgi apparatus</keyword>
<dbReference type="InterPro" id="IPR011992">
    <property type="entry name" value="EF-hand-dom_pair"/>
</dbReference>
<reference evidence="18 19" key="1">
    <citation type="submission" date="2019-06" db="EMBL/GenBank/DDBJ databases">
        <title>Draft genomes of female and male turbot (Scophthalmus maximus).</title>
        <authorList>
            <person name="Xu H."/>
            <person name="Xu X.-W."/>
            <person name="Shao C."/>
            <person name="Chen S."/>
        </authorList>
    </citation>
    <scope>NUCLEOTIDE SEQUENCE [LARGE SCALE GENOMIC DNA]</scope>
    <source>
        <strain evidence="18">Ysfricsl-2016a</strain>
        <tissue evidence="18">Blood</tissue>
    </source>
</reference>
<evidence type="ECO:0000256" key="16">
    <source>
        <dbReference type="ARBA" id="ARBA00023180"/>
    </source>
</evidence>
<evidence type="ECO:0000256" key="15">
    <source>
        <dbReference type="ARBA" id="ARBA00023136"/>
    </source>
</evidence>
<evidence type="ECO:0000256" key="3">
    <source>
        <dbReference type="ARBA" id="ARBA00004564"/>
    </source>
</evidence>
<keyword evidence="9" id="KW-0732">Signal</keyword>
<keyword evidence="16" id="KW-0325">Glycoprotein</keyword>
<dbReference type="PANTHER" id="PTHR10827">
    <property type="entry name" value="RETICULOCALBIN"/>
    <property type="match status" value="1"/>
</dbReference>
<comment type="subcellular location">
    <subcellularLocation>
        <location evidence="4">Endoplasmic reticulum membrane</location>
    </subcellularLocation>
    <subcellularLocation>
        <location evidence="2">Golgi apparatus</location>
    </subcellularLocation>
    <subcellularLocation>
        <location evidence="1">Melanosome</location>
    </subcellularLocation>
    <subcellularLocation>
        <location evidence="3">Sarcoplasmic reticulum lumen</location>
    </subcellularLocation>
    <subcellularLocation>
        <location evidence="5">Secreted</location>
    </subcellularLocation>
</comment>